<evidence type="ECO:0000313" key="3">
    <source>
        <dbReference type="WBParaSite" id="HPLM_0001357801-mRNA-1"/>
    </source>
</evidence>
<accession>A0A0N4WQ87</accession>
<sequence>MVGRDEDEVNMEEGVEEFLQEPGVSSDEFAFPLEMISKELKRIGGLLKQVPRVVNEE</sequence>
<dbReference type="EMBL" id="UZAF01018258">
    <property type="protein sequence ID" value="VDO49739.1"/>
    <property type="molecule type" value="Genomic_DNA"/>
</dbReference>
<reference evidence="1 2" key="2">
    <citation type="submission" date="2018-11" db="EMBL/GenBank/DDBJ databases">
        <authorList>
            <consortium name="Pathogen Informatics"/>
        </authorList>
    </citation>
    <scope>NUCLEOTIDE SEQUENCE [LARGE SCALE GENOMIC DNA]</scope>
    <source>
        <strain evidence="1 2">MHpl1</strain>
    </source>
</reference>
<reference evidence="3" key="1">
    <citation type="submission" date="2017-02" db="UniProtKB">
        <authorList>
            <consortium name="WormBaseParasite"/>
        </authorList>
    </citation>
    <scope>IDENTIFICATION</scope>
</reference>
<dbReference type="AlphaFoldDB" id="A0A0N4WQ87"/>
<dbReference type="WBParaSite" id="HPLM_0001357801-mRNA-1">
    <property type="protein sequence ID" value="HPLM_0001357801-mRNA-1"/>
    <property type="gene ID" value="HPLM_0001357801"/>
</dbReference>
<keyword evidence="2" id="KW-1185">Reference proteome</keyword>
<proteinExistence type="predicted"/>
<protein>
    <submittedName>
        <fullName evidence="1 3">Uncharacterized protein</fullName>
    </submittedName>
</protein>
<name>A0A0N4WQ87_HAEPC</name>
<evidence type="ECO:0000313" key="2">
    <source>
        <dbReference type="Proteomes" id="UP000268014"/>
    </source>
</evidence>
<gene>
    <name evidence="1" type="ORF">HPLM_LOCUS13570</name>
</gene>
<organism evidence="3">
    <name type="scientific">Haemonchus placei</name>
    <name type="common">Barber's pole worm</name>
    <dbReference type="NCBI Taxonomy" id="6290"/>
    <lineage>
        <taxon>Eukaryota</taxon>
        <taxon>Metazoa</taxon>
        <taxon>Ecdysozoa</taxon>
        <taxon>Nematoda</taxon>
        <taxon>Chromadorea</taxon>
        <taxon>Rhabditida</taxon>
        <taxon>Rhabditina</taxon>
        <taxon>Rhabditomorpha</taxon>
        <taxon>Strongyloidea</taxon>
        <taxon>Trichostrongylidae</taxon>
        <taxon>Haemonchus</taxon>
    </lineage>
</organism>
<evidence type="ECO:0000313" key="1">
    <source>
        <dbReference type="EMBL" id="VDO49739.1"/>
    </source>
</evidence>
<dbReference type="Proteomes" id="UP000268014">
    <property type="component" value="Unassembled WGS sequence"/>
</dbReference>